<dbReference type="InterPro" id="IPR036942">
    <property type="entry name" value="Beta-barrel_TonB_sf"/>
</dbReference>
<evidence type="ECO:0000313" key="12">
    <source>
        <dbReference type="Proteomes" id="UP000293874"/>
    </source>
</evidence>
<evidence type="ECO:0000256" key="9">
    <source>
        <dbReference type="SAM" id="SignalP"/>
    </source>
</evidence>
<keyword evidence="5 7" id="KW-0472">Membrane</keyword>
<evidence type="ECO:0000256" key="1">
    <source>
        <dbReference type="ARBA" id="ARBA00004571"/>
    </source>
</evidence>
<dbReference type="InterPro" id="IPR039426">
    <property type="entry name" value="TonB-dep_rcpt-like"/>
</dbReference>
<dbReference type="GO" id="GO:0009279">
    <property type="term" value="C:cell outer membrane"/>
    <property type="evidence" value="ECO:0007669"/>
    <property type="project" value="UniProtKB-SubCell"/>
</dbReference>
<dbReference type="Pfam" id="PF14905">
    <property type="entry name" value="OMP_b-brl_3"/>
    <property type="match status" value="1"/>
</dbReference>
<evidence type="ECO:0000256" key="7">
    <source>
        <dbReference type="PROSITE-ProRule" id="PRU01360"/>
    </source>
</evidence>
<feature type="region of interest" description="Disordered" evidence="8">
    <location>
        <begin position="807"/>
        <end position="828"/>
    </location>
</feature>
<dbReference type="PANTHER" id="PTHR40980">
    <property type="entry name" value="PLUG DOMAIN-CONTAINING PROTEIN"/>
    <property type="match status" value="1"/>
</dbReference>
<dbReference type="PANTHER" id="PTHR40980:SF4">
    <property type="entry name" value="TONB-DEPENDENT RECEPTOR-LIKE BETA-BARREL DOMAIN-CONTAINING PROTEIN"/>
    <property type="match status" value="1"/>
</dbReference>
<keyword evidence="9" id="KW-0732">Signal</keyword>
<accession>A0A4Q7N3Y8</accession>
<dbReference type="EMBL" id="SGXA01000001">
    <property type="protein sequence ID" value="RZS75703.1"/>
    <property type="molecule type" value="Genomic_DNA"/>
</dbReference>
<reference evidence="11 12" key="1">
    <citation type="submission" date="2019-02" db="EMBL/GenBank/DDBJ databases">
        <title>Genomic Encyclopedia of Type Strains, Phase IV (KMG-IV): sequencing the most valuable type-strain genomes for metagenomic binning, comparative biology and taxonomic classification.</title>
        <authorList>
            <person name="Goeker M."/>
        </authorList>
    </citation>
    <scope>NUCLEOTIDE SEQUENCE [LARGE SCALE GENOMIC DNA]</scope>
    <source>
        <strain evidence="11 12">DSM 18116</strain>
    </source>
</reference>
<comment type="subcellular location">
    <subcellularLocation>
        <location evidence="1 7">Cell outer membrane</location>
        <topology evidence="1 7">Multi-pass membrane protein</topology>
    </subcellularLocation>
</comment>
<evidence type="ECO:0000256" key="5">
    <source>
        <dbReference type="ARBA" id="ARBA00023136"/>
    </source>
</evidence>
<feature type="domain" description="Outer membrane protein beta-barrel" evidence="10">
    <location>
        <begin position="385"/>
        <end position="801"/>
    </location>
</feature>
<name>A0A4Q7N3Y8_9BACT</name>
<evidence type="ECO:0000256" key="4">
    <source>
        <dbReference type="ARBA" id="ARBA00022692"/>
    </source>
</evidence>
<evidence type="ECO:0000256" key="6">
    <source>
        <dbReference type="ARBA" id="ARBA00023237"/>
    </source>
</evidence>
<keyword evidence="3 7" id="KW-1134">Transmembrane beta strand</keyword>
<feature type="signal peptide" evidence="9">
    <location>
        <begin position="1"/>
        <end position="23"/>
    </location>
</feature>
<feature type="compositionally biased region" description="Basic and acidic residues" evidence="8">
    <location>
        <begin position="816"/>
        <end position="828"/>
    </location>
</feature>
<dbReference type="RefSeq" id="WP_130540046.1">
    <property type="nucleotide sequence ID" value="NZ_CP042431.1"/>
</dbReference>
<dbReference type="SUPFAM" id="SSF56935">
    <property type="entry name" value="Porins"/>
    <property type="match status" value="1"/>
</dbReference>
<sequence>MRKLHVQILTIALIFTTTSIAIAQTGKVSGKVLDNKQAPLAAATVAILKQSDSSSIAMKATDRSGRFLVGGLPAGRFFLQVSATGHQTTYSKIFDISSGTTDIELPVITLTAESKELGSVTVVATRPAVEQKIDRTVVNVDATISNIGTNALDVLEKSPGVQVDKDGNISLKGKQGVMVLIDGRPSYLSAADLANMLRGMQSSQLDQIEIMTNPPAKYDASGNSGIINIKTKKNKARGFNGSVNLGAGQGKYFKTWESISLNYRDAKFNLFANYGFDRSNNFQQLDIHRDYWNKEHSEMTGMIDQLSYNRRKFINHNLKLGMDIFLSKSTTVGFVLSGFTNQRNAIGENTSWLKNAAGVPDSSVDADSDTKEQWKNGSVNLNLRHQFDTSGRELTVDLDYITYRASNDQDFINTSRNTTGELMNQDFLKGDLPAEITIRTAKFDYTHPLNKNTRFEAGAKTGYVTNDSKANYFNGSQNGHGVAYIIDYDKTNFFDYKENINAAYINLNHKFNDKWGVQAGLRYENTNYKGFQYGNPTKPDSSFTNSYNSLFPTFYLSYAPVKKHQFGLSFGRRIERPAYQDMNPFMFFIDKFTYGRGNPFLRPQYASNFELNHIWNGMLTTSFQYSETRDVMNELFQQARGGNGKDSLATIVTRGNIGKKRFVGGSMNLQWQVTKWYSTNVYVNYGYNEYKGWNGGSEINISRANLFAKINNQFRFEKGWSAEISGWWSSRQVEGQIMLEPMGRVDMAVGKQVLKSKGTIKLSVRDLFFTQVVNGKMSFNDTDATFRNTRDNRVVSINFNYRFGKQMNNNNQRKRSSSEEQNRVRAGE</sequence>
<evidence type="ECO:0000256" key="8">
    <source>
        <dbReference type="SAM" id="MobiDB-lite"/>
    </source>
</evidence>
<evidence type="ECO:0000256" key="3">
    <source>
        <dbReference type="ARBA" id="ARBA00022452"/>
    </source>
</evidence>
<organism evidence="11 12">
    <name type="scientific">Pseudobacter ginsenosidimutans</name>
    <dbReference type="NCBI Taxonomy" id="661488"/>
    <lineage>
        <taxon>Bacteria</taxon>
        <taxon>Pseudomonadati</taxon>
        <taxon>Bacteroidota</taxon>
        <taxon>Chitinophagia</taxon>
        <taxon>Chitinophagales</taxon>
        <taxon>Chitinophagaceae</taxon>
        <taxon>Pseudobacter</taxon>
    </lineage>
</organism>
<evidence type="ECO:0000259" key="10">
    <source>
        <dbReference type="Pfam" id="PF14905"/>
    </source>
</evidence>
<dbReference type="PROSITE" id="PS52016">
    <property type="entry name" value="TONB_DEPENDENT_REC_3"/>
    <property type="match status" value="1"/>
</dbReference>
<dbReference type="OrthoDB" id="905812at2"/>
<dbReference type="Pfam" id="PF13620">
    <property type="entry name" value="CarboxypepD_reg"/>
    <property type="match status" value="1"/>
</dbReference>
<keyword evidence="12" id="KW-1185">Reference proteome</keyword>
<protein>
    <submittedName>
        <fullName evidence="11">Outer membrane receptor protein involved in Fe transport</fullName>
    </submittedName>
</protein>
<dbReference type="Gene3D" id="2.60.40.1120">
    <property type="entry name" value="Carboxypeptidase-like, regulatory domain"/>
    <property type="match status" value="1"/>
</dbReference>
<keyword evidence="11" id="KW-0675">Receptor</keyword>
<dbReference type="SUPFAM" id="SSF49452">
    <property type="entry name" value="Starch-binding domain-like"/>
    <property type="match status" value="1"/>
</dbReference>
<dbReference type="Proteomes" id="UP000293874">
    <property type="component" value="Unassembled WGS sequence"/>
</dbReference>
<dbReference type="InterPro" id="IPR013784">
    <property type="entry name" value="Carb-bd-like_fold"/>
</dbReference>
<dbReference type="Gene3D" id="2.170.130.10">
    <property type="entry name" value="TonB-dependent receptor, plug domain"/>
    <property type="match status" value="1"/>
</dbReference>
<comment type="caution">
    <text evidence="11">The sequence shown here is derived from an EMBL/GenBank/DDBJ whole genome shotgun (WGS) entry which is preliminary data.</text>
</comment>
<comment type="similarity">
    <text evidence="7">Belongs to the TonB-dependent receptor family.</text>
</comment>
<keyword evidence="4 7" id="KW-0812">Transmembrane</keyword>
<dbReference type="InterPro" id="IPR041700">
    <property type="entry name" value="OMP_b-brl_3"/>
</dbReference>
<feature type="chain" id="PRO_5020367976" evidence="9">
    <location>
        <begin position="24"/>
        <end position="828"/>
    </location>
</feature>
<dbReference type="GO" id="GO:0030246">
    <property type="term" value="F:carbohydrate binding"/>
    <property type="evidence" value="ECO:0007669"/>
    <property type="project" value="InterPro"/>
</dbReference>
<gene>
    <name evidence="11" type="ORF">EV199_1575</name>
</gene>
<dbReference type="AlphaFoldDB" id="A0A4Q7N3Y8"/>
<proteinExistence type="inferred from homology"/>
<evidence type="ECO:0000256" key="2">
    <source>
        <dbReference type="ARBA" id="ARBA00022448"/>
    </source>
</evidence>
<dbReference type="Gene3D" id="2.40.170.20">
    <property type="entry name" value="TonB-dependent receptor, beta-barrel domain"/>
    <property type="match status" value="1"/>
</dbReference>
<dbReference type="InterPro" id="IPR037066">
    <property type="entry name" value="Plug_dom_sf"/>
</dbReference>
<keyword evidence="6 7" id="KW-0998">Cell outer membrane</keyword>
<keyword evidence="2 7" id="KW-0813">Transport</keyword>
<evidence type="ECO:0000313" key="11">
    <source>
        <dbReference type="EMBL" id="RZS75703.1"/>
    </source>
</evidence>